<dbReference type="EMBL" id="BAAATZ010000006">
    <property type="protein sequence ID" value="GAA2722390.1"/>
    <property type="molecule type" value="Genomic_DNA"/>
</dbReference>
<evidence type="ECO:0000313" key="2">
    <source>
        <dbReference type="EMBL" id="GAA2722390.1"/>
    </source>
</evidence>
<evidence type="ECO:0000256" key="1">
    <source>
        <dbReference type="SAM" id="Phobius"/>
    </source>
</evidence>
<reference evidence="3" key="1">
    <citation type="journal article" date="2019" name="Int. J. Syst. Evol. Microbiol.">
        <title>The Global Catalogue of Microorganisms (GCM) 10K type strain sequencing project: providing services to taxonomists for standard genome sequencing and annotation.</title>
        <authorList>
            <consortium name="The Broad Institute Genomics Platform"/>
            <consortium name="The Broad Institute Genome Sequencing Center for Infectious Disease"/>
            <person name="Wu L."/>
            <person name="Ma J."/>
        </authorList>
    </citation>
    <scope>NUCLEOTIDE SEQUENCE [LARGE SCALE GENOMIC DNA]</scope>
    <source>
        <strain evidence="3">JCM 8201</strain>
    </source>
</reference>
<keyword evidence="1" id="KW-0812">Transmembrane</keyword>
<feature type="transmembrane region" description="Helical" evidence="1">
    <location>
        <begin position="12"/>
        <end position="34"/>
    </location>
</feature>
<accession>A0ABP6GEM6</accession>
<evidence type="ECO:0000313" key="3">
    <source>
        <dbReference type="Proteomes" id="UP001501842"/>
    </source>
</evidence>
<evidence type="ECO:0008006" key="4">
    <source>
        <dbReference type="Google" id="ProtNLM"/>
    </source>
</evidence>
<feature type="transmembrane region" description="Helical" evidence="1">
    <location>
        <begin position="77"/>
        <end position="95"/>
    </location>
</feature>
<keyword evidence="1" id="KW-1133">Transmembrane helix</keyword>
<keyword evidence="1" id="KW-0472">Membrane</keyword>
<protein>
    <recommendedName>
        <fullName evidence="4">Integral membrane protein</fullName>
    </recommendedName>
</protein>
<dbReference type="Proteomes" id="UP001501842">
    <property type="component" value="Unassembled WGS sequence"/>
</dbReference>
<feature type="transmembrane region" description="Helical" evidence="1">
    <location>
        <begin position="101"/>
        <end position="117"/>
    </location>
</feature>
<feature type="transmembrane region" description="Helical" evidence="1">
    <location>
        <begin position="46"/>
        <end position="65"/>
    </location>
</feature>
<proteinExistence type="predicted"/>
<gene>
    <name evidence="2" type="ORF">GCM10010439_14930</name>
</gene>
<organism evidence="2 3">
    <name type="scientific">Actinocorallia aurantiaca</name>
    <dbReference type="NCBI Taxonomy" id="46204"/>
    <lineage>
        <taxon>Bacteria</taxon>
        <taxon>Bacillati</taxon>
        <taxon>Actinomycetota</taxon>
        <taxon>Actinomycetes</taxon>
        <taxon>Streptosporangiales</taxon>
        <taxon>Thermomonosporaceae</taxon>
        <taxon>Actinocorallia</taxon>
    </lineage>
</organism>
<comment type="caution">
    <text evidence="2">The sequence shown here is derived from an EMBL/GenBank/DDBJ whole genome shotgun (WGS) entry which is preliminary data.</text>
</comment>
<keyword evidence="3" id="KW-1185">Reference proteome</keyword>
<name>A0ABP6GEM6_9ACTN</name>
<sequence length="137" mass="14148">MSVSNRPPRTLFLAAALEAVVGLLAVGGGLYTGFEVIVGEPQNTTTALAVAVLALAGGAAMLKVAHGLATRAHWSRSPAVLTQLFLLPVAVSLVQSDQPQWGYPLAAVAVCALLALFSRPVTVALYGGGEQEEERPD</sequence>